<accession>A0A437UB68</accession>
<dbReference type="EMBL" id="RQSM01000003">
    <property type="protein sequence ID" value="RVU90870.1"/>
    <property type="molecule type" value="Genomic_DNA"/>
</dbReference>
<keyword evidence="5" id="KW-1185">Reference proteome</keyword>
<dbReference type="RefSeq" id="WP_127823348.1">
    <property type="nucleotide sequence ID" value="NZ_RQSM01000003.1"/>
</dbReference>
<proteinExistence type="predicted"/>
<comment type="caution">
    <text evidence="2">The sequence shown here is derived from an EMBL/GenBank/DDBJ whole genome shotgun (WGS) entry which is preliminary data.</text>
</comment>
<dbReference type="EMBL" id="RQSM01000003">
    <property type="protein sequence ID" value="RVU90863.1"/>
    <property type="molecule type" value="Genomic_DNA"/>
</dbReference>
<feature type="domain" description="DUF6896" evidence="1">
    <location>
        <begin position="4"/>
        <end position="121"/>
    </location>
</feature>
<sequence>MVLEKIYFEFIDKFKLAVDFIQKNFGEKDILMNKVSEIFPSRNQEVKNSLIKGYVFHGTGCNFRFKKCSIDVEFFKNEIGFTNWSFYIFANSINNLLTIRETDSFLKNKVLKSELKNFEEDFYYHPSSAKSD</sequence>
<evidence type="ECO:0000313" key="4">
    <source>
        <dbReference type="EMBL" id="RVU90870.1"/>
    </source>
</evidence>
<name>A0A437UB68_9FLAO</name>
<dbReference type="InterPro" id="IPR054191">
    <property type="entry name" value="DUF6896"/>
</dbReference>
<evidence type="ECO:0000259" key="1">
    <source>
        <dbReference type="Pfam" id="PF21837"/>
    </source>
</evidence>
<dbReference type="Pfam" id="PF21837">
    <property type="entry name" value="DUF6896"/>
    <property type="match status" value="1"/>
</dbReference>
<dbReference type="OrthoDB" id="9968933at2"/>
<reference evidence="2" key="1">
    <citation type="submission" date="2018-12" db="EMBL/GenBank/DDBJ databases">
        <title>Draft genome sequence of Flaovobacterium columnare ARS1 isolated from channel catfish in Alabama.</title>
        <authorList>
            <person name="Cai W."/>
            <person name="Arias C."/>
        </authorList>
    </citation>
    <scope>NUCLEOTIDE SEQUENCE [LARGE SCALE GENOMIC DNA]</scope>
    <source>
        <strain evidence="2">ARS1</strain>
    </source>
</reference>
<protein>
    <recommendedName>
        <fullName evidence="1">DUF6896 domain-containing protein</fullName>
    </recommendedName>
</protein>
<organism evidence="2 5">
    <name type="scientific">Flavobacterium columnare</name>
    <dbReference type="NCBI Taxonomy" id="996"/>
    <lineage>
        <taxon>Bacteria</taxon>
        <taxon>Pseudomonadati</taxon>
        <taxon>Bacteroidota</taxon>
        <taxon>Flavobacteriia</taxon>
        <taxon>Flavobacteriales</taxon>
        <taxon>Flavobacteriaceae</taxon>
        <taxon>Flavobacterium</taxon>
    </lineage>
</organism>
<dbReference type="Proteomes" id="UP000288951">
    <property type="component" value="Unassembled WGS sequence"/>
</dbReference>
<evidence type="ECO:0000313" key="2">
    <source>
        <dbReference type="EMBL" id="RVU90849.1"/>
    </source>
</evidence>
<gene>
    <name evidence="2" type="ORF">EH230_08010</name>
    <name evidence="3" type="ORF">EH230_08080</name>
    <name evidence="4" type="ORF">EH230_08115</name>
</gene>
<evidence type="ECO:0000313" key="3">
    <source>
        <dbReference type="EMBL" id="RVU90863.1"/>
    </source>
</evidence>
<evidence type="ECO:0000313" key="5">
    <source>
        <dbReference type="Proteomes" id="UP000288951"/>
    </source>
</evidence>
<dbReference type="EMBL" id="RQSM01000003">
    <property type="protein sequence ID" value="RVU90849.1"/>
    <property type="molecule type" value="Genomic_DNA"/>
</dbReference>
<dbReference type="AlphaFoldDB" id="A0A437UB68"/>